<sequence>MARCTAPVMGHRSAAAAANCPACGGRYGRSRSYGGYGSSYGSSASTPYSPMSNSSGRTTGGSGRRTTKPRWSGSSSAAWYTPEQVLALTPIRENVESLAVSQPDLRDVFLCHAWDDRQGSAKELHDLLEARGVRVWFSEKDLGLGVPMMRAIDKGLVNSRVGIVLVTPAMLRRLPAEGVADKKLSALLRRERLVPVVHGTTYEELEHVSLLLASRAGLSTAEEPMAEVAAKIAELVAT</sequence>
<dbReference type="EMBL" id="JAPJZH010000022">
    <property type="protein sequence ID" value="MDA4848416.1"/>
    <property type="molecule type" value="Genomic_DNA"/>
</dbReference>
<evidence type="ECO:0000313" key="3">
    <source>
        <dbReference type="EMBL" id="MDA4848416.1"/>
    </source>
</evidence>
<feature type="compositionally biased region" description="Polar residues" evidence="1">
    <location>
        <begin position="44"/>
        <end position="53"/>
    </location>
</feature>
<keyword evidence="4" id="KW-1185">Reference proteome</keyword>
<gene>
    <name evidence="3" type="ORF">OOZ53_23865</name>
</gene>
<evidence type="ECO:0000259" key="2">
    <source>
        <dbReference type="PROSITE" id="PS50104"/>
    </source>
</evidence>
<name>A0ABT4VUM7_9HYPH</name>
<reference evidence="3" key="1">
    <citation type="submission" date="2022-11" db="EMBL/GenBank/DDBJ databases">
        <title>Hoeflea poritis sp. nov., isolated from scleractinian coral Porites lutea.</title>
        <authorList>
            <person name="Zhang G."/>
            <person name="Wei Q."/>
            <person name="Cai L."/>
        </authorList>
    </citation>
    <scope>NUCLEOTIDE SEQUENCE</scope>
    <source>
        <strain evidence="3">E7-10</strain>
    </source>
</reference>
<evidence type="ECO:0000256" key="1">
    <source>
        <dbReference type="SAM" id="MobiDB-lite"/>
    </source>
</evidence>
<dbReference type="Proteomes" id="UP001148313">
    <property type="component" value="Unassembled WGS sequence"/>
</dbReference>
<dbReference type="InterPro" id="IPR035897">
    <property type="entry name" value="Toll_tir_struct_dom_sf"/>
</dbReference>
<accession>A0ABT4VUM7</accession>
<feature type="region of interest" description="Disordered" evidence="1">
    <location>
        <begin position="42"/>
        <end position="76"/>
    </location>
</feature>
<proteinExistence type="predicted"/>
<organism evidence="3 4">
    <name type="scientific">Hoeflea poritis</name>
    <dbReference type="NCBI Taxonomy" id="2993659"/>
    <lineage>
        <taxon>Bacteria</taxon>
        <taxon>Pseudomonadati</taxon>
        <taxon>Pseudomonadota</taxon>
        <taxon>Alphaproteobacteria</taxon>
        <taxon>Hyphomicrobiales</taxon>
        <taxon>Rhizobiaceae</taxon>
        <taxon>Hoeflea</taxon>
    </lineage>
</organism>
<feature type="domain" description="TIR" evidence="2">
    <location>
        <begin position="104"/>
        <end position="236"/>
    </location>
</feature>
<comment type="caution">
    <text evidence="3">The sequence shown here is derived from an EMBL/GenBank/DDBJ whole genome shotgun (WGS) entry which is preliminary data.</text>
</comment>
<dbReference type="InterPro" id="IPR000157">
    <property type="entry name" value="TIR_dom"/>
</dbReference>
<dbReference type="Gene3D" id="3.40.50.10140">
    <property type="entry name" value="Toll/interleukin-1 receptor homology (TIR) domain"/>
    <property type="match status" value="1"/>
</dbReference>
<evidence type="ECO:0000313" key="4">
    <source>
        <dbReference type="Proteomes" id="UP001148313"/>
    </source>
</evidence>
<dbReference type="SUPFAM" id="SSF52200">
    <property type="entry name" value="Toll/Interleukin receptor TIR domain"/>
    <property type="match status" value="1"/>
</dbReference>
<dbReference type="Pfam" id="PF13676">
    <property type="entry name" value="TIR_2"/>
    <property type="match status" value="1"/>
</dbReference>
<keyword evidence="3" id="KW-0675">Receptor</keyword>
<protein>
    <submittedName>
        <fullName evidence="3">Toll/interleukin-1 receptor domain-containing protein</fullName>
    </submittedName>
</protein>
<dbReference type="PROSITE" id="PS50104">
    <property type="entry name" value="TIR"/>
    <property type="match status" value="1"/>
</dbReference>